<protein>
    <submittedName>
        <fullName evidence="7">Minor fimbrial subunit</fullName>
    </submittedName>
</protein>
<comment type="subcellular location">
    <subcellularLocation>
        <location evidence="1">Fimbrium</location>
    </subcellularLocation>
</comment>
<dbReference type="PANTHER" id="PTHR33420">
    <property type="entry name" value="FIMBRIAL SUBUNIT ELFA-RELATED"/>
    <property type="match status" value="1"/>
</dbReference>
<accession>A0AAT9EBU2</accession>
<sequence length="327" mass="35624">MCKTYSPYVLLSALLFLLVSEAQAFTCKSSDGGVIPEGGSNTPVPLRVKIGPNLVNGKNELSSLSQISCKNESWSEDWWDEMRLKTVLVVKPELSPFTVGVKLASSYYDIPGNRLDLDKPVLAMGGGRWSPYYQVPIGLYIKVGKNPSQDVFIQKGDVLVRFYMEQSNNQPGCPLCGPYIWDVVADNDAYFATTSCTINKAKQINVDFGPISQDNFTTSVDSAVIKQNQNLDYYCEGSNASQDIAVRLVGNTSGFSSEAIQTSNANIGIAMLYKGKVIKPNEIFNSKIVNGMGSDTLTFVPIKKNVPFNEINTGPFSGSATLVFSVP</sequence>
<dbReference type="AlphaFoldDB" id="A0AAT9EBU2"/>
<evidence type="ECO:0000259" key="6">
    <source>
        <dbReference type="Pfam" id="PF09160"/>
    </source>
</evidence>
<keyword evidence="2 4" id="KW-0732">Signal</keyword>
<feature type="domain" description="Fimbrial-type adhesion" evidence="5">
    <location>
        <begin position="193"/>
        <end position="325"/>
    </location>
</feature>
<evidence type="ECO:0000256" key="4">
    <source>
        <dbReference type="SAM" id="SignalP"/>
    </source>
</evidence>
<feature type="chain" id="PRO_5043467861" evidence="4">
    <location>
        <begin position="25"/>
        <end position="327"/>
    </location>
</feature>
<dbReference type="InterPro" id="IPR015243">
    <property type="entry name" value="FimH_man-bd"/>
</dbReference>
<dbReference type="RefSeq" id="WP_223915459.1">
    <property type="nucleotide sequence ID" value="NZ_AP013063.1"/>
</dbReference>
<dbReference type="Pfam" id="PF09160">
    <property type="entry name" value="FimH_man-bind"/>
    <property type="match status" value="1"/>
</dbReference>
<dbReference type="GO" id="GO:0009289">
    <property type="term" value="C:pilus"/>
    <property type="evidence" value="ECO:0007669"/>
    <property type="project" value="UniProtKB-SubCell"/>
</dbReference>
<dbReference type="SUPFAM" id="SSF49401">
    <property type="entry name" value="Bacterial adhesins"/>
    <property type="match status" value="2"/>
</dbReference>
<dbReference type="PANTHER" id="PTHR33420:SF31">
    <property type="entry name" value="TYPE 1 FIMBRIN D-MANNOSE SPECIFIC ADHESIN"/>
    <property type="match status" value="1"/>
</dbReference>
<organism evidence="7">
    <name type="scientific">Serratia marcescens SM39</name>
    <dbReference type="NCBI Taxonomy" id="1334564"/>
    <lineage>
        <taxon>Bacteria</taxon>
        <taxon>Pseudomonadati</taxon>
        <taxon>Pseudomonadota</taxon>
        <taxon>Gammaproteobacteria</taxon>
        <taxon>Enterobacterales</taxon>
        <taxon>Yersiniaceae</taxon>
        <taxon>Serratia</taxon>
    </lineage>
</organism>
<dbReference type="KEGG" id="smar:SM39_3639"/>
<evidence type="ECO:0000256" key="1">
    <source>
        <dbReference type="ARBA" id="ARBA00004561"/>
    </source>
</evidence>
<name>A0AAT9EBU2_SERMA</name>
<dbReference type="InterPro" id="IPR050263">
    <property type="entry name" value="Bact_Fimbrial_Adh_Pro"/>
</dbReference>
<keyword evidence="3" id="KW-0281">Fimbrium</keyword>
<dbReference type="EMBL" id="AP013063">
    <property type="protein sequence ID" value="BAO35587.1"/>
    <property type="molecule type" value="Genomic_DNA"/>
</dbReference>
<evidence type="ECO:0000256" key="3">
    <source>
        <dbReference type="ARBA" id="ARBA00023263"/>
    </source>
</evidence>
<dbReference type="InterPro" id="IPR008966">
    <property type="entry name" value="Adhesion_dom_sf"/>
</dbReference>
<dbReference type="Pfam" id="PF00419">
    <property type="entry name" value="Fimbrial"/>
    <property type="match status" value="1"/>
</dbReference>
<dbReference type="InterPro" id="IPR000259">
    <property type="entry name" value="Adhesion_dom_fimbrial"/>
</dbReference>
<reference evidence="7" key="1">
    <citation type="journal article" date="2014" name="Genome Biol. Evol.">
        <title>Genome evolution and plasticity of Serratia marcescens, an important multidrug-resistant nosocomial pathogen.</title>
        <authorList>
            <person name="Iguchi A."/>
            <person name="Nagaya Y."/>
            <person name="Pradel E."/>
            <person name="Ooka T."/>
            <person name="Ogura Y."/>
            <person name="Katsura K."/>
            <person name="Kurokawa K."/>
            <person name="Oshima K."/>
            <person name="Hattori M."/>
            <person name="Parkhill J."/>
            <person name="Sebaihia M."/>
            <person name="Coulthurst S.J."/>
            <person name="Gotoh N."/>
            <person name="Thomson N.R."/>
            <person name="Ewbank J.J."/>
            <person name="Hayashi T."/>
        </authorList>
    </citation>
    <scope>NUCLEOTIDE SEQUENCE</scope>
    <source>
        <strain evidence="7">SM39</strain>
    </source>
</reference>
<evidence type="ECO:0000256" key="2">
    <source>
        <dbReference type="ARBA" id="ARBA00022729"/>
    </source>
</evidence>
<feature type="signal peptide" evidence="4">
    <location>
        <begin position="1"/>
        <end position="24"/>
    </location>
</feature>
<proteinExistence type="predicted"/>
<evidence type="ECO:0000313" key="7">
    <source>
        <dbReference type="EMBL" id="BAO35587.1"/>
    </source>
</evidence>
<evidence type="ECO:0000259" key="5">
    <source>
        <dbReference type="Pfam" id="PF00419"/>
    </source>
</evidence>
<dbReference type="GO" id="GO:0043709">
    <property type="term" value="P:cell adhesion involved in single-species biofilm formation"/>
    <property type="evidence" value="ECO:0007669"/>
    <property type="project" value="TreeGrafter"/>
</dbReference>
<feature type="domain" description="FimH mannose-binding" evidence="6">
    <location>
        <begin position="27"/>
        <end position="169"/>
    </location>
</feature>
<dbReference type="Gene3D" id="2.60.40.1090">
    <property type="entry name" value="Fimbrial-type adhesion domain"/>
    <property type="match status" value="2"/>
</dbReference>
<gene>
    <name evidence="7" type="ORF">SM39_3639</name>
</gene>
<dbReference type="InterPro" id="IPR036937">
    <property type="entry name" value="Adhesion_dom_fimbrial_sf"/>
</dbReference>